<dbReference type="GO" id="GO:0005829">
    <property type="term" value="C:cytosol"/>
    <property type="evidence" value="ECO:0007669"/>
    <property type="project" value="TreeGrafter"/>
</dbReference>
<keyword evidence="6" id="KW-1006">Bacterial flagellum protein export</keyword>
<comment type="function">
    <text evidence="1">Needed for flagellar regrowth and assembly.</text>
</comment>
<protein>
    <submittedName>
        <fullName evidence="9">Yop proteins translocation protein L</fullName>
    </submittedName>
</protein>
<dbReference type="PANTHER" id="PTHR34982:SF1">
    <property type="entry name" value="FLAGELLAR ASSEMBLY PROTEIN FLIH"/>
    <property type="match status" value="1"/>
</dbReference>
<evidence type="ECO:0000313" key="10">
    <source>
        <dbReference type="Proteomes" id="UP000276437"/>
    </source>
</evidence>
<dbReference type="Proteomes" id="UP000276437">
    <property type="component" value="Chromosome"/>
</dbReference>
<keyword evidence="10" id="KW-1185">Reference proteome</keyword>
<accession>A0A348AQ39</accession>
<keyword evidence="3" id="KW-0813">Transport</keyword>
<dbReference type="SUPFAM" id="SSF160527">
    <property type="entry name" value="V-type ATPase subunit E-like"/>
    <property type="match status" value="1"/>
</dbReference>
<sequence length="258" mass="28645">MSNLFKIVSVNHTPVIIESIVFPEQGPENDSEPEPKLEPEFDYAAAREEMELCINEAKIEAQRIVAAAEEKAQHLMDETQIQAEAIKQQAYKESYDLGKQEGYENGNLEAREEMKQAIHTAAEKAQKIISTAEQEAVNMITDAERKIIDMAVAIARKIVARELEENPTAILPIVKEALNKVRDQESVTVRVNPEDFEMVLMAKGDLQMMMGNEQAVSIVSDQTVAAGGCVVDTAFGTVDARLDTKFEMIHKAIQDVSP</sequence>
<dbReference type="Pfam" id="PF02108">
    <property type="entry name" value="FliH"/>
    <property type="match status" value="1"/>
</dbReference>
<evidence type="ECO:0000256" key="6">
    <source>
        <dbReference type="ARBA" id="ARBA00023225"/>
    </source>
</evidence>
<evidence type="ECO:0000256" key="4">
    <source>
        <dbReference type="ARBA" id="ARBA00022795"/>
    </source>
</evidence>
<evidence type="ECO:0000256" key="3">
    <source>
        <dbReference type="ARBA" id="ARBA00022448"/>
    </source>
</evidence>
<evidence type="ECO:0000259" key="8">
    <source>
        <dbReference type="Pfam" id="PF02108"/>
    </source>
</evidence>
<organism evidence="9 10">
    <name type="scientific">Methylomusa anaerophila</name>
    <dbReference type="NCBI Taxonomy" id="1930071"/>
    <lineage>
        <taxon>Bacteria</taxon>
        <taxon>Bacillati</taxon>
        <taxon>Bacillota</taxon>
        <taxon>Negativicutes</taxon>
        <taxon>Selenomonadales</taxon>
        <taxon>Sporomusaceae</taxon>
        <taxon>Methylomusa</taxon>
    </lineage>
</organism>
<dbReference type="InterPro" id="IPR051472">
    <property type="entry name" value="T3SS_Stator/FliH"/>
</dbReference>
<dbReference type="InterPro" id="IPR018035">
    <property type="entry name" value="Flagellar_FliH/T3SS_HrpE"/>
</dbReference>
<dbReference type="AlphaFoldDB" id="A0A348AQ39"/>
<dbReference type="GO" id="GO:0015031">
    <property type="term" value="P:protein transport"/>
    <property type="evidence" value="ECO:0007669"/>
    <property type="project" value="UniProtKB-KW"/>
</dbReference>
<comment type="similarity">
    <text evidence="2">Belongs to the FliH family.</text>
</comment>
<name>A0A348AQ39_9FIRM</name>
<keyword evidence="7" id="KW-0175">Coiled coil</keyword>
<dbReference type="EMBL" id="AP018449">
    <property type="protein sequence ID" value="BBB93187.1"/>
    <property type="molecule type" value="Genomic_DNA"/>
</dbReference>
<feature type="domain" description="Flagellar assembly protein FliH/Type III secretion system HrpE" evidence="8">
    <location>
        <begin position="122"/>
        <end position="247"/>
    </location>
</feature>
<feature type="coiled-coil region" evidence="7">
    <location>
        <begin position="58"/>
        <end position="89"/>
    </location>
</feature>
<evidence type="ECO:0000256" key="1">
    <source>
        <dbReference type="ARBA" id="ARBA00003041"/>
    </source>
</evidence>
<dbReference type="PANTHER" id="PTHR34982">
    <property type="entry name" value="YOP PROTEINS TRANSLOCATION PROTEIN L"/>
    <property type="match status" value="1"/>
</dbReference>
<keyword evidence="4" id="KW-1005">Bacterial flagellum biogenesis</keyword>
<reference evidence="9 10" key="1">
    <citation type="journal article" date="2018" name="Int. J. Syst. Evol. Microbiol.">
        <title>Methylomusa anaerophila gen. nov., sp. nov., an anaerobic methanol-utilizing bacterium isolated from a microbial fuel cell.</title>
        <authorList>
            <person name="Amano N."/>
            <person name="Yamamuro A."/>
            <person name="Miyahara M."/>
            <person name="Kouzuma A."/>
            <person name="Abe T."/>
            <person name="Watanabe K."/>
        </authorList>
    </citation>
    <scope>NUCLEOTIDE SEQUENCE [LARGE SCALE GENOMIC DNA]</scope>
    <source>
        <strain evidence="9 10">MMFC1</strain>
    </source>
</reference>
<evidence type="ECO:0000256" key="2">
    <source>
        <dbReference type="ARBA" id="ARBA00006602"/>
    </source>
</evidence>
<dbReference type="OrthoDB" id="19020at2"/>
<keyword evidence="5" id="KW-0653">Protein transport</keyword>
<evidence type="ECO:0000313" key="9">
    <source>
        <dbReference type="EMBL" id="BBB93187.1"/>
    </source>
</evidence>
<dbReference type="GO" id="GO:0044781">
    <property type="term" value="P:bacterial-type flagellum organization"/>
    <property type="evidence" value="ECO:0007669"/>
    <property type="project" value="UniProtKB-KW"/>
</dbReference>
<evidence type="ECO:0000256" key="7">
    <source>
        <dbReference type="SAM" id="Coils"/>
    </source>
</evidence>
<dbReference type="RefSeq" id="WP_126310049.1">
    <property type="nucleotide sequence ID" value="NZ_AP018449.1"/>
</dbReference>
<proteinExistence type="inferred from homology"/>
<dbReference type="KEGG" id="mana:MAMMFC1_03896"/>
<gene>
    <name evidence="9" type="primary">yscL</name>
    <name evidence="9" type="ORF">MAMMFC1_03896</name>
</gene>
<evidence type="ECO:0000256" key="5">
    <source>
        <dbReference type="ARBA" id="ARBA00022927"/>
    </source>
</evidence>